<dbReference type="GO" id="GO:0016459">
    <property type="term" value="C:myosin complex"/>
    <property type="evidence" value="ECO:0007669"/>
    <property type="project" value="UniProtKB-KW"/>
</dbReference>
<evidence type="ECO:0000256" key="4">
    <source>
        <dbReference type="ARBA" id="ARBA00023175"/>
    </source>
</evidence>
<reference evidence="9" key="2">
    <citation type="submission" date="2013-10" db="EMBL/GenBank/DDBJ databases">
        <authorList>
            <person name="Aslett M."/>
        </authorList>
    </citation>
    <scope>NUCLEOTIDE SEQUENCE [LARGE SCALE GENOMIC DNA]</scope>
    <source>
        <strain evidence="9">Houghton</strain>
    </source>
</reference>
<comment type="similarity">
    <text evidence="6">Belongs to the TRAFAC class myosin-kinesin ATPase superfamily. Myosin family.</text>
</comment>
<feature type="region of interest" description="Disordered" evidence="7">
    <location>
        <begin position="835"/>
        <end position="857"/>
    </location>
</feature>
<dbReference type="PANTHER" id="PTHR13140">
    <property type="entry name" value="MYOSIN"/>
    <property type="match status" value="1"/>
</dbReference>
<dbReference type="PROSITE" id="PS51456">
    <property type="entry name" value="MYOSIN_MOTOR"/>
    <property type="match status" value="1"/>
</dbReference>
<dbReference type="InterPro" id="IPR027417">
    <property type="entry name" value="P-loop_NTPase"/>
</dbReference>
<dbReference type="GO" id="GO:0005524">
    <property type="term" value="F:ATP binding"/>
    <property type="evidence" value="ECO:0007669"/>
    <property type="project" value="UniProtKB-UniRule"/>
</dbReference>
<evidence type="ECO:0000256" key="1">
    <source>
        <dbReference type="ARBA" id="ARBA00022741"/>
    </source>
</evidence>
<dbReference type="GO" id="GO:0051015">
    <property type="term" value="F:actin filament binding"/>
    <property type="evidence" value="ECO:0007669"/>
    <property type="project" value="TreeGrafter"/>
</dbReference>
<evidence type="ECO:0000256" key="5">
    <source>
        <dbReference type="ARBA" id="ARBA00023203"/>
    </source>
</evidence>
<proteinExistence type="inferred from homology"/>
<dbReference type="EMBL" id="HG674763">
    <property type="protein sequence ID" value="CDJ39887.1"/>
    <property type="molecule type" value="Genomic_DNA"/>
</dbReference>
<dbReference type="VEuPathDB" id="ToxoDB:ETH_00024275"/>
<evidence type="ECO:0000256" key="3">
    <source>
        <dbReference type="ARBA" id="ARBA00023123"/>
    </source>
</evidence>
<keyword evidence="2 6" id="KW-0067">ATP-binding</keyword>
<evidence type="ECO:0000256" key="2">
    <source>
        <dbReference type="ARBA" id="ARBA00022840"/>
    </source>
</evidence>
<feature type="compositionally biased region" description="Polar residues" evidence="7">
    <location>
        <begin position="78"/>
        <end position="93"/>
    </location>
</feature>
<dbReference type="SMART" id="SM00242">
    <property type="entry name" value="MYSc"/>
    <property type="match status" value="1"/>
</dbReference>
<protein>
    <recommendedName>
        <fullName evidence="8">Myosin motor domain-containing protein</fullName>
    </recommendedName>
</protein>
<evidence type="ECO:0000313" key="9">
    <source>
        <dbReference type="EMBL" id="CDJ39887.1"/>
    </source>
</evidence>
<evidence type="ECO:0000259" key="8">
    <source>
        <dbReference type="PROSITE" id="PS51456"/>
    </source>
</evidence>
<name>U6KP52_EIMTE</name>
<evidence type="ECO:0000313" key="10">
    <source>
        <dbReference type="Proteomes" id="UP000030747"/>
    </source>
</evidence>
<reference evidence="9" key="1">
    <citation type="submission" date="2013-10" db="EMBL/GenBank/DDBJ databases">
        <title>Genomic analysis of the causative agents of coccidiosis in chickens.</title>
        <authorList>
            <person name="Reid A.J."/>
            <person name="Blake D."/>
            <person name="Billington K."/>
            <person name="Browne H."/>
            <person name="Dunn M."/>
            <person name="Hung S."/>
            <person name="Kawahara F."/>
            <person name="Miranda-Saavedra D."/>
            <person name="Mourier T."/>
            <person name="Nagra H."/>
            <person name="Otto T.D."/>
            <person name="Rawlings N."/>
            <person name="Sanchez A."/>
            <person name="Sanders M."/>
            <person name="Subramaniam C."/>
            <person name="Tay Y."/>
            <person name="Dear P."/>
            <person name="Doerig C."/>
            <person name="Gruber A."/>
            <person name="Parkinson J."/>
            <person name="Shirley M."/>
            <person name="Wan K.L."/>
            <person name="Berriman M."/>
            <person name="Tomley F."/>
            <person name="Pain A."/>
        </authorList>
    </citation>
    <scope>NUCLEOTIDE SEQUENCE [LARGE SCALE GENOMIC DNA]</scope>
    <source>
        <strain evidence="9">Houghton</strain>
    </source>
</reference>
<sequence>MCPESDAQNAPDGTLAWTHSTEEGFVTVKVLSHEIYTGKAQVVIHPEGNASVAAAQAAADVVRQAWAQGANVGEGEYTSRTTAKQCQPQTQAEKQPANEKSVEKSSKLRLKKKNNAWLLEPPEAATEAFADPLSSNDTSGFGRLPFVTEGETDEDTESSSDAPEELSGCERSLLSAKELQQKALDAAEAAAKKTVANFVPKPPFEVPLTHLWPYNAPPLPPHPMPDDSASCGTLSAAALLQLLQHRYIRDEIYTYAANVLLAVNPYKPLPHLYTAQQILLYRNWREVARTYRRNFSEEQWHNSRERGRLTDSSSAIGSILDSLPGVLPIRRPSLIECPDGVLGSSSDPADRKNVNPWTINSLTSAEHTTQAYGMQAKALAAEQAFKRSTASRNRPPPHPFVVAEDALRRLVGTQTSQTIVVSGQSGAGKTETSKQLMLFLTHVSTSSQEPSGIIPDKAVGINSHCSAPRTVAEQRTEVAALLSGVQTQNEATELRNRIVSCNAIFESFGNAATRRNQNSSRVGRLTLLHFDNGGLLRGGSLKTYLLEAARITAHKKGDRNFHVFYQLLRGVSDEQRALMDLIDDECAYRMLRPQDFRKLLKDVHPRAKQTACQEQETEADNAVPKTVDQQNFESLMKALKQAEFASAETEELLHLLAGLLHLSNATFIKGTDENLQLQDAASADALKRAASLLGFKVEELEEVLRFRHIALKSDILVKPRNEQQSASVCCSLIKFIYSRLFDYVVHRLNKSAARHVRGKQHQNKQNDANALKSIGILDIYGFESFGLENGLEQLCINYANEKQQQLFVQQVIEEEVALYIREGIANPAVAAGQKFKSPLQSEQSDSKLQERSHRSDPNISFKANLQRTLLSSLPDTSALLRELQEGVFRRLDDSCRLLAQGQARDDIHFWKDLFAYCASMKEHSQHPADKHNSQKTDQEILTPRDHRILFCLKGTNGMQAAEAAASGRLLQHLEQADLNLIGLVGAQQLASVGAGGKLGGTLSTAGKVQERVFAVKHFAGTVLYGTDGWLDLNNDRIEHELERLVAKSEKSLLRRAMEQHEASQRLEGNFVGTAGGGQFSSITKRFLKSVKDLNQELQGPHMQLHFIRCFIPNCEMKPDAFERKIVLQQVCELLV</sequence>
<dbReference type="Gene3D" id="1.20.120.720">
    <property type="entry name" value="Myosin VI head, motor domain, U50 subdomain"/>
    <property type="match status" value="2"/>
</dbReference>
<feature type="region of interest" description="Disordered" evidence="7">
    <location>
        <begin position="132"/>
        <end position="169"/>
    </location>
</feature>
<evidence type="ECO:0000256" key="7">
    <source>
        <dbReference type="SAM" id="MobiDB-lite"/>
    </source>
</evidence>
<keyword evidence="1 6" id="KW-0547">Nucleotide-binding</keyword>
<dbReference type="Pfam" id="PF00063">
    <property type="entry name" value="Myosin_head"/>
    <property type="match status" value="3"/>
</dbReference>
<feature type="compositionally biased region" description="Basic and acidic residues" evidence="7">
    <location>
        <begin position="844"/>
        <end position="856"/>
    </location>
</feature>
<accession>U6KP52</accession>
<organism evidence="9 10">
    <name type="scientific">Eimeria tenella</name>
    <name type="common">Coccidian parasite</name>
    <dbReference type="NCBI Taxonomy" id="5802"/>
    <lineage>
        <taxon>Eukaryota</taxon>
        <taxon>Sar</taxon>
        <taxon>Alveolata</taxon>
        <taxon>Apicomplexa</taxon>
        <taxon>Conoidasida</taxon>
        <taxon>Coccidia</taxon>
        <taxon>Eucoccidiorida</taxon>
        <taxon>Eimeriorina</taxon>
        <taxon>Eimeriidae</taxon>
        <taxon>Eimeria</taxon>
    </lineage>
</organism>
<dbReference type="InterPro" id="IPR001609">
    <property type="entry name" value="Myosin_head_motor_dom-like"/>
</dbReference>
<feature type="compositionally biased region" description="Basic and acidic residues" evidence="7">
    <location>
        <begin position="96"/>
        <end position="106"/>
    </location>
</feature>
<dbReference type="GeneID" id="25253967"/>
<feature type="binding site" evidence="6">
    <location>
        <begin position="423"/>
        <end position="430"/>
    </location>
    <ligand>
        <name>ATP</name>
        <dbReference type="ChEBI" id="CHEBI:30616"/>
    </ligand>
</feature>
<dbReference type="Gene3D" id="1.20.58.530">
    <property type="match status" value="2"/>
</dbReference>
<dbReference type="Gene3D" id="3.40.850.10">
    <property type="entry name" value="Kinesin motor domain"/>
    <property type="match status" value="3"/>
</dbReference>
<dbReference type="GO" id="GO:0007015">
    <property type="term" value="P:actin filament organization"/>
    <property type="evidence" value="ECO:0007669"/>
    <property type="project" value="TreeGrafter"/>
</dbReference>
<dbReference type="Gene3D" id="1.10.10.820">
    <property type="match status" value="1"/>
</dbReference>
<dbReference type="VEuPathDB" id="ToxoDB:ETH2_1563300"/>
<dbReference type="RefSeq" id="XP_013230640.1">
    <property type="nucleotide sequence ID" value="XM_013375186.1"/>
</dbReference>
<dbReference type="GO" id="GO:0005737">
    <property type="term" value="C:cytoplasm"/>
    <property type="evidence" value="ECO:0007669"/>
    <property type="project" value="TreeGrafter"/>
</dbReference>
<keyword evidence="3 6" id="KW-0518">Myosin</keyword>
<dbReference type="Proteomes" id="UP000030747">
    <property type="component" value="Unassembled WGS sequence"/>
</dbReference>
<dbReference type="InterPro" id="IPR036961">
    <property type="entry name" value="Kinesin_motor_dom_sf"/>
</dbReference>
<keyword evidence="5 6" id="KW-0009">Actin-binding</keyword>
<feature type="region of interest" description="Disordered" evidence="7">
    <location>
        <begin position="73"/>
        <end position="107"/>
    </location>
</feature>
<dbReference type="AlphaFoldDB" id="U6KP52"/>
<evidence type="ECO:0000256" key="6">
    <source>
        <dbReference type="PROSITE-ProRule" id="PRU00782"/>
    </source>
</evidence>
<comment type="caution">
    <text evidence="6">Lacks conserved residue(s) required for the propagation of feature annotation.</text>
</comment>
<feature type="compositionally biased region" description="Acidic residues" evidence="7">
    <location>
        <begin position="150"/>
        <end position="164"/>
    </location>
</feature>
<dbReference type="PANTHER" id="PTHR13140:SF706">
    <property type="entry name" value="DILUTE CLASS UNCONVENTIONAL MYOSIN, ISOFORM C"/>
    <property type="match status" value="1"/>
</dbReference>
<dbReference type="SUPFAM" id="SSF52540">
    <property type="entry name" value="P-loop containing nucleoside triphosphate hydrolases"/>
    <property type="match status" value="2"/>
</dbReference>
<dbReference type="GO" id="GO:0000146">
    <property type="term" value="F:microfilament motor activity"/>
    <property type="evidence" value="ECO:0007669"/>
    <property type="project" value="TreeGrafter"/>
</dbReference>
<feature type="domain" description="Myosin motor" evidence="8">
    <location>
        <begin position="223"/>
        <end position="1135"/>
    </location>
</feature>
<dbReference type="OrthoDB" id="331205at2759"/>
<keyword evidence="4 6" id="KW-0505">Motor protein</keyword>
<dbReference type="PRINTS" id="PR00193">
    <property type="entry name" value="MYOSINHEAVY"/>
</dbReference>
<keyword evidence="10" id="KW-1185">Reference proteome</keyword>
<gene>
    <name evidence="9" type="ORF">ETH_00024275</name>
</gene>
<dbReference type="GO" id="GO:0016020">
    <property type="term" value="C:membrane"/>
    <property type="evidence" value="ECO:0007669"/>
    <property type="project" value="TreeGrafter"/>
</dbReference>